<keyword evidence="1" id="KW-1133">Transmembrane helix</keyword>
<keyword evidence="1" id="KW-0472">Membrane</keyword>
<dbReference type="Proteomes" id="UP001237784">
    <property type="component" value="Unassembled WGS sequence"/>
</dbReference>
<dbReference type="RefSeq" id="WP_009994632.1">
    <property type="nucleotide sequence ID" value="NZ_CP083171.1"/>
</dbReference>
<dbReference type="Proteomes" id="UP001238969">
    <property type="component" value="Unassembled WGS sequence"/>
</dbReference>
<dbReference type="EMBL" id="JASOME010000002">
    <property type="protein sequence ID" value="MDK7063399.1"/>
    <property type="molecule type" value="Genomic_DNA"/>
</dbReference>
<evidence type="ECO:0000313" key="2">
    <source>
        <dbReference type="EMBL" id="MDK6861395.1"/>
    </source>
</evidence>
<evidence type="ECO:0000313" key="3">
    <source>
        <dbReference type="EMBL" id="MDK7063399.1"/>
    </source>
</evidence>
<sequence length="223" mass="24431">MSMISILKNTSSTHDTHENQVPAMLLKRRQKALLLNALTIFFISVATLIAINMITSCQETQIIPVAIRDISKGTLIKQDDLSYVNVPKNSVFNHVINKDLIKNAIIATCNIKYGMPIFTSQITQQAKIPPGFTTISIKLASNNQDLNIGENISIAFSKVSRGDHNENDIVQENKNISFIHDVIVVKTGNSSQNALLAMPAESALQIINTQSIIPNLAVIAIRG</sequence>
<dbReference type="AlphaFoldDB" id="A0AAW6Y4P5"/>
<evidence type="ECO:0000313" key="5">
    <source>
        <dbReference type="Proteomes" id="UP001238969"/>
    </source>
</evidence>
<evidence type="ECO:0000313" key="4">
    <source>
        <dbReference type="Proteomes" id="UP001237784"/>
    </source>
</evidence>
<comment type="caution">
    <text evidence="3">The sequence shown here is derived from an EMBL/GenBank/DDBJ whole genome shotgun (WGS) entry which is preliminary data.</text>
</comment>
<keyword evidence="1" id="KW-0812">Transmembrane</keyword>
<evidence type="ECO:0000256" key="1">
    <source>
        <dbReference type="SAM" id="Phobius"/>
    </source>
</evidence>
<reference evidence="3 5" key="1">
    <citation type="submission" date="2023-05" db="EMBL/GenBank/DDBJ databases">
        <title>Cataloging the Phylogenetic Diversity of Human Bladder Bacteria.</title>
        <authorList>
            <person name="Du J."/>
        </authorList>
    </citation>
    <scope>NUCLEOTIDE SEQUENCE</scope>
    <source>
        <strain evidence="3">UMB6789</strain>
        <strain evidence="2 5">UMB6972</strain>
    </source>
</reference>
<dbReference type="EMBL" id="JASOLZ010000002">
    <property type="protein sequence ID" value="MDK6861395.1"/>
    <property type="molecule type" value="Genomic_DNA"/>
</dbReference>
<protein>
    <recommendedName>
        <fullName evidence="6">SAF domain-containing protein</fullName>
    </recommendedName>
</protein>
<feature type="transmembrane region" description="Helical" evidence="1">
    <location>
        <begin position="33"/>
        <end position="54"/>
    </location>
</feature>
<dbReference type="CDD" id="cd11614">
    <property type="entry name" value="SAF_CpaB_FlgA_like"/>
    <property type="match status" value="1"/>
</dbReference>
<proteinExistence type="predicted"/>
<dbReference type="GeneID" id="45577218"/>
<name>A0AAW6Y4P5_GARVA</name>
<accession>A0AAW6Y4P5</accession>
<organism evidence="3 4">
    <name type="scientific">Gardnerella vaginalis</name>
    <dbReference type="NCBI Taxonomy" id="2702"/>
    <lineage>
        <taxon>Bacteria</taxon>
        <taxon>Bacillati</taxon>
        <taxon>Actinomycetota</taxon>
        <taxon>Actinomycetes</taxon>
        <taxon>Bifidobacteriales</taxon>
        <taxon>Bifidobacteriaceae</taxon>
        <taxon>Gardnerella</taxon>
    </lineage>
</organism>
<evidence type="ECO:0008006" key="6">
    <source>
        <dbReference type="Google" id="ProtNLM"/>
    </source>
</evidence>
<gene>
    <name evidence="2" type="ORF">QP355_01835</name>
    <name evidence="3" type="ORF">QP372_02555</name>
</gene>